<dbReference type="PANTHER" id="PTHR39600:SF1">
    <property type="entry name" value="PEPTIDASE INHIBITOR I78 FAMILY PROTEIN"/>
    <property type="match status" value="1"/>
</dbReference>
<dbReference type="Pfam" id="PF11720">
    <property type="entry name" value="Inhibitor_I78"/>
    <property type="match status" value="1"/>
</dbReference>
<evidence type="ECO:0000313" key="2">
    <source>
        <dbReference type="EMBL" id="KKN96423.1"/>
    </source>
</evidence>
<protein>
    <recommendedName>
        <fullName evidence="3">Peptidase inhibitor I78 family protein</fullName>
    </recommendedName>
</protein>
<evidence type="ECO:0000256" key="1">
    <source>
        <dbReference type="SAM" id="MobiDB-lite"/>
    </source>
</evidence>
<evidence type="ECO:0008006" key="3">
    <source>
        <dbReference type="Google" id="ProtNLM"/>
    </source>
</evidence>
<feature type="region of interest" description="Disordered" evidence="1">
    <location>
        <begin position="31"/>
        <end position="55"/>
    </location>
</feature>
<dbReference type="PROSITE" id="PS51257">
    <property type="entry name" value="PROKAR_LIPOPROTEIN"/>
    <property type="match status" value="1"/>
</dbReference>
<proteinExistence type="predicted"/>
<comment type="caution">
    <text evidence="2">The sequence shown here is derived from an EMBL/GenBank/DDBJ whole genome shotgun (WGS) entry which is preliminary data.</text>
</comment>
<organism evidence="2">
    <name type="scientific">marine sediment metagenome</name>
    <dbReference type="NCBI Taxonomy" id="412755"/>
    <lineage>
        <taxon>unclassified sequences</taxon>
        <taxon>metagenomes</taxon>
        <taxon>ecological metagenomes</taxon>
    </lineage>
</organism>
<dbReference type="AlphaFoldDB" id="A0A0F9XVT5"/>
<dbReference type="PANTHER" id="PTHR39600">
    <property type="entry name" value="PEPTIDASE INHIBITOR I78 FAMILY PROTEIN"/>
    <property type="match status" value="1"/>
</dbReference>
<dbReference type="Gene3D" id="3.30.10.10">
    <property type="entry name" value="Trypsin Inhibitor V, subunit A"/>
    <property type="match status" value="1"/>
</dbReference>
<dbReference type="EMBL" id="LAZR01000064">
    <property type="protein sequence ID" value="KKN96423.1"/>
    <property type="molecule type" value="Genomic_DNA"/>
</dbReference>
<sequence>MKPCFPLSKIVVVSAFTLLLTACVSSQMPISPAGDDVDAAPPPPTVTPNGSNQEQTAACDLEAIQYAIGEQFDEANVPQLQSDSSARQVRVLRPGDMATMDYHPDRLNIHLDDQDVIDDLRCG</sequence>
<reference evidence="2" key="1">
    <citation type="journal article" date="2015" name="Nature">
        <title>Complex archaea that bridge the gap between prokaryotes and eukaryotes.</title>
        <authorList>
            <person name="Spang A."/>
            <person name="Saw J.H."/>
            <person name="Jorgensen S.L."/>
            <person name="Zaremba-Niedzwiedzka K."/>
            <person name="Martijn J."/>
            <person name="Lind A.E."/>
            <person name="van Eijk R."/>
            <person name="Schleper C."/>
            <person name="Guy L."/>
            <person name="Ettema T.J."/>
        </authorList>
    </citation>
    <scope>NUCLEOTIDE SEQUENCE</scope>
</reference>
<name>A0A0F9XVT5_9ZZZZ</name>
<dbReference type="InterPro" id="IPR021719">
    <property type="entry name" value="Prot_inh_I78"/>
</dbReference>
<accession>A0A0F9XVT5</accession>
<gene>
    <name evidence="2" type="ORF">LCGC14_0167310</name>
</gene>